<evidence type="ECO:0000313" key="2">
    <source>
        <dbReference type="EMBL" id="TMQ77751.1"/>
    </source>
</evidence>
<keyword evidence="3" id="KW-1185">Reference proteome</keyword>
<sequence length="294" mass="31162">MSRKTGPDPTVHHADKARMQLTVSGQRCRLGTGGQRFDPACSRWPPLLLIHGAANDRDAWQQVAGGLAAAGCAVLVPDLPGHGLSSGPPLRSIEALADWLPRLLDVAAVEQAILVGHSMGSLIALECAARHPQRVHRLALLGSSAPMPVAEALLGRAATHPDSVLRMINEYSLTRQFQLSGGTGHGIWGPGVTLAIMRRSPPGTLAIDLANCNNYARGLEAAAQVSCPTLLLVACRDRMTPRRNLPALQSALRQVLRAEIPDCGHAMMNEQPQAVVEQLLSFLASPADTAGQGR</sequence>
<dbReference type="PANTHER" id="PTHR43798:SF33">
    <property type="entry name" value="HYDROLASE, PUTATIVE (AFU_ORTHOLOGUE AFUA_2G14860)-RELATED"/>
    <property type="match status" value="1"/>
</dbReference>
<protein>
    <submittedName>
        <fullName evidence="2">Hydrolase, alpha/beta fold family</fullName>
    </submittedName>
</protein>
<proteinExistence type="predicted"/>
<dbReference type="InterPro" id="IPR029058">
    <property type="entry name" value="AB_hydrolase_fold"/>
</dbReference>
<comment type="caution">
    <text evidence="2">The sequence shown here is derived from an EMBL/GenBank/DDBJ whole genome shotgun (WGS) entry which is preliminary data.</text>
</comment>
<dbReference type="InterPro" id="IPR000073">
    <property type="entry name" value="AB_hydrolase_1"/>
</dbReference>
<dbReference type="SUPFAM" id="SSF53474">
    <property type="entry name" value="alpha/beta-Hydrolases"/>
    <property type="match status" value="1"/>
</dbReference>
<organism evidence="2 3">
    <name type="scientific">Candidatus Accumulibacter phosphatis</name>
    <dbReference type="NCBI Taxonomy" id="327160"/>
    <lineage>
        <taxon>Bacteria</taxon>
        <taxon>Pseudomonadati</taxon>
        <taxon>Pseudomonadota</taxon>
        <taxon>Betaproteobacteria</taxon>
        <taxon>Candidatus Accumulibacter</taxon>
    </lineage>
</organism>
<dbReference type="Pfam" id="PF12697">
    <property type="entry name" value="Abhydrolase_6"/>
    <property type="match status" value="1"/>
</dbReference>
<dbReference type="Gene3D" id="3.40.50.1820">
    <property type="entry name" value="alpha/beta hydrolase"/>
    <property type="match status" value="1"/>
</dbReference>
<evidence type="ECO:0000259" key="1">
    <source>
        <dbReference type="Pfam" id="PF12697"/>
    </source>
</evidence>
<dbReference type="EMBL" id="SWAD01000018">
    <property type="protein sequence ID" value="TMQ77751.1"/>
    <property type="molecule type" value="Genomic_DNA"/>
</dbReference>
<keyword evidence="2" id="KW-0378">Hydrolase</keyword>
<gene>
    <name evidence="2" type="ORF">ACCUM_2698</name>
</gene>
<dbReference type="AlphaFoldDB" id="A0A5S4EQP1"/>
<reference evidence="2 3" key="1">
    <citation type="submission" date="2019-04" db="EMBL/GenBank/DDBJ databases">
        <title>A novel phosphate-accumulating bacterium identified in bioreactor for phosphate removal from wastewater.</title>
        <authorList>
            <person name="Kotlyarov R.Y."/>
            <person name="Beletsky A.V."/>
            <person name="Kallistova A.Y."/>
            <person name="Dorofeev A.G."/>
            <person name="Nikolaev Y.Y."/>
            <person name="Pimenov N.V."/>
            <person name="Ravin N.V."/>
            <person name="Mardanov A.V."/>
        </authorList>
    </citation>
    <scope>NUCLEOTIDE SEQUENCE [LARGE SCALE GENOMIC DNA]</scope>
    <source>
        <strain evidence="2 3">Bin19</strain>
    </source>
</reference>
<dbReference type="GO" id="GO:0016020">
    <property type="term" value="C:membrane"/>
    <property type="evidence" value="ECO:0007669"/>
    <property type="project" value="TreeGrafter"/>
</dbReference>
<dbReference type="InterPro" id="IPR000639">
    <property type="entry name" value="Epox_hydrolase-like"/>
</dbReference>
<evidence type="ECO:0000313" key="3">
    <source>
        <dbReference type="Proteomes" id="UP000306324"/>
    </source>
</evidence>
<dbReference type="PANTHER" id="PTHR43798">
    <property type="entry name" value="MONOACYLGLYCEROL LIPASE"/>
    <property type="match status" value="1"/>
</dbReference>
<dbReference type="InterPro" id="IPR050266">
    <property type="entry name" value="AB_hydrolase_sf"/>
</dbReference>
<name>A0A5S4EQP1_9PROT</name>
<dbReference type="PRINTS" id="PR00412">
    <property type="entry name" value="EPOXHYDRLASE"/>
</dbReference>
<dbReference type="GO" id="GO:0016787">
    <property type="term" value="F:hydrolase activity"/>
    <property type="evidence" value="ECO:0007669"/>
    <property type="project" value="UniProtKB-KW"/>
</dbReference>
<accession>A0A5S4EQP1</accession>
<feature type="domain" description="AB hydrolase-1" evidence="1">
    <location>
        <begin position="47"/>
        <end position="277"/>
    </location>
</feature>
<dbReference type="Proteomes" id="UP000306324">
    <property type="component" value="Unassembled WGS sequence"/>
</dbReference>
<dbReference type="PRINTS" id="PR00111">
    <property type="entry name" value="ABHYDROLASE"/>
</dbReference>